<comment type="subcellular location">
    <subcellularLocation>
        <location evidence="1">Membrane</location>
    </subcellularLocation>
</comment>
<feature type="transmembrane region" description="Helical" evidence="8">
    <location>
        <begin position="21"/>
        <end position="39"/>
    </location>
</feature>
<dbReference type="RefSeq" id="WP_004825480.1">
    <property type="nucleotide sequence ID" value="NZ_ADDO01000057.1"/>
</dbReference>
<dbReference type="AlphaFoldDB" id="D1VUC8"/>
<evidence type="ECO:0000259" key="9">
    <source>
        <dbReference type="PROSITE" id="PS51779"/>
    </source>
</evidence>
<keyword evidence="2" id="KW-1003">Cell membrane</keyword>
<name>D1VUC8_9FIRM</name>
<evidence type="ECO:0000256" key="2">
    <source>
        <dbReference type="ARBA" id="ARBA00022475"/>
    </source>
</evidence>
<dbReference type="InterPro" id="IPR013685">
    <property type="entry name" value="POTRA_FtsQ_type"/>
</dbReference>
<dbReference type="Pfam" id="PF08478">
    <property type="entry name" value="POTRA_1"/>
    <property type="match status" value="1"/>
</dbReference>
<keyword evidence="11" id="KW-1185">Reference proteome</keyword>
<protein>
    <submittedName>
        <fullName evidence="10">POTRA domain protein, FtsQ-type</fullName>
    </submittedName>
</protein>
<dbReference type="PANTHER" id="PTHR37820">
    <property type="entry name" value="CELL DIVISION PROTEIN DIVIB"/>
    <property type="match status" value="1"/>
</dbReference>
<feature type="domain" description="POTRA" evidence="9">
    <location>
        <begin position="45"/>
        <end position="113"/>
    </location>
</feature>
<keyword evidence="5 8" id="KW-1133">Transmembrane helix</keyword>
<dbReference type="InterPro" id="IPR050487">
    <property type="entry name" value="FtsQ_DivIB"/>
</dbReference>
<evidence type="ECO:0000256" key="7">
    <source>
        <dbReference type="ARBA" id="ARBA00023306"/>
    </source>
</evidence>
<evidence type="ECO:0000256" key="8">
    <source>
        <dbReference type="SAM" id="Phobius"/>
    </source>
</evidence>
<keyword evidence="4 8" id="KW-0812">Transmembrane</keyword>
<sequence>MGKLKKIKRKKNRKFRRIFRIFTRFFIFFTIIFLILFAIRHSSLFKVKDINISGIEKVKREEVLRKAKLGPADKFYNISKKDRINSIKSIPYVKDVKLTFNLGGKVNINIVERKPYYQIQKKDYNLIDSDFRIIDTTKDKNSNLMDIYGLDIENLKVGDYILRDKDSQEKVMLLEKLRDSKFNLEGNIKSVSLLDSISTFVTVDGIKVEFGSYNNIDYKLNMLKLILEDIKNTGKNVSLIEMEKSENPIVVEKDTKEEDIFDNNNTSKDTSVVINNDVKQKVINNKN</sequence>
<keyword evidence="3" id="KW-0132">Cell division</keyword>
<evidence type="ECO:0000313" key="10">
    <source>
        <dbReference type="EMBL" id="EFA89765.1"/>
    </source>
</evidence>
<proteinExistence type="predicted"/>
<accession>D1VUC8</accession>
<dbReference type="Proteomes" id="UP000005711">
    <property type="component" value="Unassembled WGS sequence"/>
</dbReference>
<dbReference type="InterPro" id="IPR034746">
    <property type="entry name" value="POTRA"/>
</dbReference>
<dbReference type="PROSITE" id="PS51779">
    <property type="entry name" value="POTRA"/>
    <property type="match status" value="1"/>
</dbReference>
<evidence type="ECO:0000256" key="1">
    <source>
        <dbReference type="ARBA" id="ARBA00004370"/>
    </source>
</evidence>
<evidence type="ECO:0000256" key="5">
    <source>
        <dbReference type="ARBA" id="ARBA00022989"/>
    </source>
</evidence>
<reference evidence="10 11" key="1">
    <citation type="submission" date="2009-12" db="EMBL/GenBank/DDBJ databases">
        <title>Genome Sequence of Peptoniphilus lacrimalis 315-B.</title>
        <authorList>
            <person name="Durkin A.S."/>
            <person name="Madupu R."/>
            <person name="Torralba M."/>
            <person name="Methe B."/>
            <person name="Sutton G."/>
            <person name="Strausberg R.L."/>
            <person name="Nelson K.E."/>
        </authorList>
    </citation>
    <scope>NUCLEOTIDE SEQUENCE [LARGE SCALE GENOMIC DNA]</scope>
    <source>
        <strain evidence="10 11">315-B</strain>
    </source>
</reference>
<dbReference type="EMBL" id="ADDO01000057">
    <property type="protein sequence ID" value="EFA89765.1"/>
    <property type="molecule type" value="Genomic_DNA"/>
</dbReference>
<keyword evidence="6 8" id="KW-0472">Membrane</keyword>
<dbReference type="eggNOG" id="COG1589">
    <property type="taxonomic scope" value="Bacteria"/>
</dbReference>
<comment type="caution">
    <text evidence="10">The sequence shown here is derived from an EMBL/GenBank/DDBJ whole genome shotgun (WGS) entry which is preliminary data.</text>
</comment>
<gene>
    <name evidence="10" type="ORF">HMPREF0628_0429</name>
</gene>
<evidence type="ECO:0000256" key="4">
    <source>
        <dbReference type="ARBA" id="ARBA00022692"/>
    </source>
</evidence>
<evidence type="ECO:0000256" key="6">
    <source>
        <dbReference type="ARBA" id="ARBA00023136"/>
    </source>
</evidence>
<dbReference type="PANTHER" id="PTHR37820:SF1">
    <property type="entry name" value="CELL DIVISION PROTEIN FTSQ"/>
    <property type="match status" value="1"/>
</dbReference>
<keyword evidence="7" id="KW-0131">Cell cycle</keyword>
<dbReference type="GO" id="GO:0051301">
    <property type="term" value="P:cell division"/>
    <property type="evidence" value="ECO:0007669"/>
    <property type="project" value="UniProtKB-KW"/>
</dbReference>
<organism evidence="10 11">
    <name type="scientific">Peptoniphilus lacrimalis 315-B</name>
    <dbReference type="NCBI Taxonomy" id="596330"/>
    <lineage>
        <taxon>Bacteria</taxon>
        <taxon>Bacillati</taxon>
        <taxon>Bacillota</taxon>
        <taxon>Tissierellia</taxon>
        <taxon>Tissierellales</taxon>
        <taxon>Peptoniphilaceae</taxon>
        <taxon>Peptoniphilus</taxon>
    </lineage>
</organism>
<evidence type="ECO:0000256" key="3">
    <source>
        <dbReference type="ARBA" id="ARBA00022618"/>
    </source>
</evidence>
<evidence type="ECO:0000313" key="11">
    <source>
        <dbReference type="Proteomes" id="UP000005711"/>
    </source>
</evidence>
<dbReference type="GO" id="GO:0005886">
    <property type="term" value="C:plasma membrane"/>
    <property type="evidence" value="ECO:0007669"/>
    <property type="project" value="TreeGrafter"/>
</dbReference>